<dbReference type="InterPro" id="IPR020846">
    <property type="entry name" value="MFS_dom"/>
</dbReference>
<dbReference type="InterPro" id="IPR005829">
    <property type="entry name" value="Sugar_transporter_CS"/>
</dbReference>
<evidence type="ECO:0000256" key="4">
    <source>
        <dbReference type="ARBA" id="ARBA00022989"/>
    </source>
</evidence>
<dbReference type="NCBIfam" id="TIGR00879">
    <property type="entry name" value="SP"/>
    <property type="match status" value="1"/>
</dbReference>
<dbReference type="GO" id="GO:0005886">
    <property type="term" value="C:plasma membrane"/>
    <property type="evidence" value="ECO:0007669"/>
    <property type="project" value="UniProtKB-SubCell"/>
</dbReference>
<evidence type="ECO:0000256" key="5">
    <source>
        <dbReference type="ARBA" id="ARBA00023136"/>
    </source>
</evidence>
<proteinExistence type="inferred from homology"/>
<dbReference type="GO" id="GO:0051119">
    <property type="term" value="F:sugar transmembrane transporter activity"/>
    <property type="evidence" value="ECO:0007669"/>
    <property type="project" value="InterPro"/>
</dbReference>
<dbReference type="InterPro" id="IPR003663">
    <property type="entry name" value="Sugar/inositol_transpt"/>
</dbReference>
<keyword evidence="8" id="KW-0813">Transport</keyword>
<dbReference type="Gene3D" id="1.20.1250.20">
    <property type="entry name" value="MFS general substrate transporter like domains"/>
    <property type="match status" value="1"/>
</dbReference>
<protein>
    <submittedName>
        <fullName evidence="12">Facilitated trehalose transporter Tret1-like</fullName>
    </submittedName>
</protein>
<evidence type="ECO:0000256" key="9">
    <source>
        <dbReference type="SAM" id="Phobius"/>
    </source>
</evidence>
<dbReference type="FunFam" id="1.20.1250.20:FF:000055">
    <property type="entry name" value="Facilitated trehalose transporter Tret1-2 homolog"/>
    <property type="match status" value="1"/>
</dbReference>
<feature type="transmembrane region" description="Helical" evidence="9">
    <location>
        <begin position="336"/>
        <end position="361"/>
    </location>
</feature>
<feature type="transmembrane region" description="Helical" evidence="9">
    <location>
        <begin position="136"/>
        <end position="158"/>
    </location>
</feature>
<dbReference type="PROSITE" id="PS00217">
    <property type="entry name" value="SUGAR_TRANSPORT_2"/>
    <property type="match status" value="1"/>
</dbReference>
<feature type="transmembrane region" description="Helical" evidence="9">
    <location>
        <begin position="104"/>
        <end position="124"/>
    </location>
</feature>
<keyword evidence="4 9" id="KW-1133">Transmembrane helix</keyword>
<reference evidence="12" key="1">
    <citation type="submission" date="2025-08" db="UniProtKB">
        <authorList>
            <consortium name="RefSeq"/>
        </authorList>
    </citation>
    <scope>IDENTIFICATION</scope>
    <source>
        <strain evidence="12">15112-1751.03</strain>
        <tissue evidence="12">Whole Adult</tissue>
    </source>
</reference>
<keyword evidence="2" id="KW-1003">Cell membrane</keyword>
<dbReference type="OrthoDB" id="6612291at2759"/>
<dbReference type="PROSITE" id="PS00216">
    <property type="entry name" value="SUGAR_TRANSPORT_1"/>
    <property type="match status" value="1"/>
</dbReference>
<dbReference type="PRINTS" id="PR00171">
    <property type="entry name" value="SUGRTRNSPORT"/>
</dbReference>
<evidence type="ECO:0000256" key="2">
    <source>
        <dbReference type="ARBA" id="ARBA00022475"/>
    </source>
</evidence>
<dbReference type="PANTHER" id="PTHR48021">
    <property type="match status" value="1"/>
</dbReference>
<dbReference type="GeneID" id="117566763"/>
<feature type="transmembrane region" description="Helical" evidence="9">
    <location>
        <begin position="399"/>
        <end position="424"/>
    </location>
</feature>
<dbReference type="Pfam" id="PF00083">
    <property type="entry name" value="Sugar_tr"/>
    <property type="match status" value="1"/>
</dbReference>
<comment type="similarity">
    <text evidence="7">Belongs to the major facilitator superfamily. Sugar transporter (TC 2.A.1.1) family. Trehalose transporter subfamily.</text>
</comment>
<feature type="transmembrane region" description="Helical" evidence="9">
    <location>
        <begin position="240"/>
        <end position="265"/>
    </location>
</feature>
<dbReference type="Proteomes" id="UP000515160">
    <property type="component" value="Chromosome 3"/>
</dbReference>
<feature type="transmembrane region" description="Helical" evidence="9">
    <location>
        <begin position="164"/>
        <end position="182"/>
    </location>
</feature>
<dbReference type="CDD" id="cd17358">
    <property type="entry name" value="MFS_GLUT6_8_Class3_like"/>
    <property type="match status" value="1"/>
</dbReference>
<evidence type="ECO:0000256" key="6">
    <source>
        <dbReference type="ARBA" id="ARBA00023180"/>
    </source>
</evidence>
<dbReference type="RefSeq" id="XP_034102197.1">
    <property type="nucleotide sequence ID" value="XM_034246306.2"/>
</dbReference>
<dbReference type="InterPro" id="IPR050549">
    <property type="entry name" value="MFS_Trehalose_Transporter"/>
</dbReference>
<evidence type="ECO:0000256" key="3">
    <source>
        <dbReference type="ARBA" id="ARBA00022692"/>
    </source>
</evidence>
<organism evidence="11 12">
    <name type="scientific">Drosophila albomicans</name>
    <name type="common">Fruit fly</name>
    <dbReference type="NCBI Taxonomy" id="7291"/>
    <lineage>
        <taxon>Eukaryota</taxon>
        <taxon>Metazoa</taxon>
        <taxon>Ecdysozoa</taxon>
        <taxon>Arthropoda</taxon>
        <taxon>Hexapoda</taxon>
        <taxon>Insecta</taxon>
        <taxon>Pterygota</taxon>
        <taxon>Neoptera</taxon>
        <taxon>Endopterygota</taxon>
        <taxon>Diptera</taxon>
        <taxon>Brachycera</taxon>
        <taxon>Muscomorpha</taxon>
        <taxon>Ephydroidea</taxon>
        <taxon>Drosophilidae</taxon>
        <taxon>Drosophila</taxon>
    </lineage>
</organism>
<name>A0A6P8XXX1_DROAB</name>
<dbReference type="InterPro" id="IPR005828">
    <property type="entry name" value="MFS_sugar_transport-like"/>
</dbReference>
<feature type="transmembrane region" description="Helical" evidence="9">
    <location>
        <begin position="49"/>
        <end position="71"/>
    </location>
</feature>
<comment type="subcellular location">
    <subcellularLocation>
        <location evidence="1">Cell membrane</location>
        <topology evidence="1">Multi-pass membrane protein</topology>
    </subcellularLocation>
</comment>
<evidence type="ECO:0000313" key="11">
    <source>
        <dbReference type="Proteomes" id="UP000515160"/>
    </source>
</evidence>
<feature type="domain" description="Major facilitator superfamily (MFS) profile" evidence="10">
    <location>
        <begin position="9"/>
        <end position="428"/>
    </location>
</feature>
<keyword evidence="6" id="KW-0325">Glycoprotein</keyword>
<evidence type="ECO:0000313" key="12">
    <source>
        <dbReference type="RefSeq" id="XP_034102197.1"/>
    </source>
</evidence>
<keyword evidence="5 9" id="KW-0472">Membrane</keyword>
<feature type="transmembrane region" description="Helical" evidence="9">
    <location>
        <begin position="277"/>
        <end position="300"/>
    </location>
</feature>
<dbReference type="InterPro" id="IPR044775">
    <property type="entry name" value="MFS_ERD6/Tret1-like"/>
</dbReference>
<gene>
    <name evidence="12" type="primary">LOC117566763</name>
</gene>
<keyword evidence="3 9" id="KW-0812">Transmembrane</keyword>
<keyword evidence="11" id="KW-1185">Reference proteome</keyword>
<dbReference type="PANTHER" id="PTHR48021:SF1">
    <property type="entry name" value="GH07001P-RELATED"/>
    <property type="match status" value="1"/>
</dbReference>
<sequence length="441" mass="47901">MGQLKQYVAGLSAAFGAFCLGAALGWSGPMEKPVTDGKAYCFSVSRDDWGWITSLLTLGAACMCIPIGILIGLFGRKLVMLVLVFPFLIGWCCIIWASSVYVMFVGRFIIGACGGAFCVTAPMYTTEIAEVAIRGIMGCFFQLWIVHGILYGFGVGALCKPKTVNILCGILPIIFFIIFIWMPESPVFLVQKEKSERADKAMKWLRGKDADYSADMNAMVAESKKEKPKVLEGMMRKASVMGMCISITLMFLQQFTGINAIIFYATSIFQDAGTGLSPDWCTVILGIAQVIATILAILSIEKAGRKMLLLVSAAVMGITTLVMAIFFQWLKDSDVGWLPVLATCLFIVGFSIGFGPVPWLIMAELFAEDVKPVCGAIAGTCNWLFAFCVTKCFPLCLDAFGAAATFCAFAVISFLACVFIFFLVPETKGKTLNEIQEKLGS</sequence>
<evidence type="ECO:0000256" key="7">
    <source>
        <dbReference type="ARBA" id="ARBA00024348"/>
    </source>
</evidence>
<feature type="transmembrane region" description="Helical" evidence="9">
    <location>
        <begin position="373"/>
        <end position="393"/>
    </location>
</feature>
<dbReference type="InterPro" id="IPR036259">
    <property type="entry name" value="MFS_trans_sf"/>
</dbReference>
<accession>A0A6P8XXX1</accession>
<evidence type="ECO:0000256" key="8">
    <source>
        <dbReference type="RuleBase" id="RU003346"/>
    </source>
</evidence>
<feature type="transmembrane region" description="Helical" evidence="9">
    <location>
        <begin position="78"/>
        <end position="98"/>
    </location>
</feature>
<feature type="transmembrane region" description="Helical" evidence="9">
    <location>
        <begin position="307"/>
        <end position="330"/>
    </location>
</feature>
<evidence type="ECO:0000259" key="10">
    <source>
        <dbReference type="PROSITE" id="PS50850"/>
    </source>
</evidence>
<dbReference type="AlphaFoldDB" id="A0A6P8XXX1"/>
<dbReference type="SUPFAM" id="SSF103473">
    <property type="entry name" value="MFS general substrate transporter"/>
    <property type="match status" value="1"/>
</dbReference>
<evidence type="ECO:0000256" key="1">
    <source>
        <dbReference type="ARBA" id="ARBA00004651"/>
    </source>
</evidence>
<dbReference type="PROSITE" id="PS50850">
    <property type="entry name" value="MFS"/>
    <property type="match status" value="1"/>
</dbReference>